<feature type="non-terminal residue" evidence="2">
    <location>
        <position position="308"/>
    </location>
</feature>
<organism evidence="2 3">
    <name type="scientific">Aphanocapsa feldmannii 277cI</name>
    <dbReference type="NCBI Taxonomy" id="2507554"/>
    <lineage>
        <taxon>Bacteria</taxon>
        <taxon>Bacillati</taxon>
        <taxon>Cyanobacteriota</taxon>
        <taxon>Cyanophyceae</taxon>
        <taxon>Oscillatoriophycideae</taxon>
        <taxon>Chroococcales</taxon>
        <taxon>Microcystaceae</taxon>
        <taxon>Aphanocapsa</taxon>
    </lineage>
</organism>
<dbReference type="EMBL" id="SRMN01000190">
    <property type="protein sequence ID" value="TGH18382.1"/>
    <property type="molecule type" value="Genomic_DNA"/>
</dbReference>
<feature type="compositionally biased region" description="Basic and acidic residues" evidence="1">
    <location>
        <begin position="294"/>
        <end position="308"/>
    </location>
</feature>
<comment type="caution">
    <text evidence="2">The sequence shown here is derived from an EMBL/GenBank/DDBJ whole genome shotgun (WGS) entry which is preliminary data.</text>
</comment>
<gene>
    <name evidence="2" type="ORF">ERJ68_09205</name>
</gene>
<protein>
    <submittedName>
        <fullName evidence="2">DUF3769 domain-containing protein</fullName>
    </submittedName>
</protein>
<dbReference type="AlphaFoldDB" id="A0A524RRI6"/>
<evidence type="ECO:0000313" key="2">
    <source>
        <dbReference type="EMBL" id="TGH18382.1"/>
    </source>
</evidence>
<sequence>MLRAERLVYSVFQRRLNAQGGVRFSRGGQYFQASSLRFNLIEQTGELVDVYGILDSTSTRQGFNPAAAAVQPDRVSWQDMERISCPPIGRPEDNPHPYPWAATFWNGQMTDALFGEAFTLGGDLRLEWLSGFGLQKRLIDAGPLAFELDLMGMGHVAQRQAGGRHNQATPYADVPAQSFAELVAGVGVRAWLHPRLSIQFIDGVSLNSEVSSYEKTHRKNHSRFLNYLGFELEWLFSPRWSVVGRIHHRSGAFGLYAGTKEGSNAYLLGFRYRFGSDPRPAARAPLVPPVGCPDPDRGLRQTRRPLDA</sequence>
<dbReference type="Proteomes" id="UP000315454">
    <property type="component" value="Unassembled WGS sequence"/>
</dbReference>
<evidence type="ECO:0000256" key="1">
    <source>
        <dbReference type="SAM" id="MobiDB-lite"/>
    </source>
</evidence>
<proteinExistence type="predicted"/>
<feature type="region of interest" description="Disordered" evidence="1">
    <location>
        <begin position="283"/>
        <end position="308"/>
    </location>
</feature>
<accession>A0A524RRI6</accession>
<evidence type="ECO:0000313" key="3">
    <source>
        <dbReference type="Proteomes" id="UP000315454"/>
    </source>
</evidence>
<name>A0A524RRI6_9CHRO</name>
<reference evidence="2 3" key="1">
    <citation type="journal article" date="2019" name="mSystems">
        <title>Life at home and on the roam: Genomic adaptions reflect the dual lifestyle of an intracellular, facultative symbiont.</title>
        <authorList>
            <person name="Burgsdorf I."/>
        </authorList>
    </citation>
    <scope>NUCLEOTIDE SEQUENCE [LARGE SCALE GENOMIC DNA]</scope>
    <source>
        <strain evidence="2">277cI</strain>
    </source>
</reference>